<feature type="compositionally biased region" description="Basic residues" evidence="1">
    <location>
        <begin position="30"/>
        <end position="39"/>
    </location>
</feature>
<sequence>MKIWRQLRGRKPQHPPEVRRLQQHPERRRTCTMKNRNKSKPTMLRCLKSEKNEKKKEEEKEKQHV</sequence>
<organism evidence="2 3">
    <name type="scientific">Potamilus streckersoni</name>
    <dbReference type="NCBI Taxonomy" id="2493646"/>
    <lineage>
        <taxon>Eukaryota</taxon>
        <taxon>Metazoa</taxon>
        <taxon>Spiralia</taxon>
        <taxon>Lophotrochozoa</taxon>
        <taxon>Mollusca</taxon>
        <taxon>Bivalvia</taxon>
        <taxon>Autobranchia</taxon>
        <taxon>Heteroconchia</taxon>
        <taxon>Palaeoheterodonta</taxon>
        <taxon>Unionida</taxon>
        <taxon>Unionoidea</taxon>
        <taxon>Unionidae</taxon>
        <taxon>Ambleminae</taxon>
        <taxon>Lampsilini</taxon>
        <taxon>Potamilus</taxon>
    </lineage>
</organism>
<keyword evidence="3" id="KW-1185">Reference proteome</keyword>
<feature type="region of interest" description="Disordered" evidence="1">
    <location>
        <begin position="1"/>
        <end position="65"/>
    </location>
</feature>
<protein>
    <submittedName>
        <fullName evidence="2">Uncharacterized protein</fullName>
    </submittedName>
</protein>
<name>A0AAE0W331_9BIVA</name>
<comment type="caution">
    <text evidence="2">The sequence shown here is derived from an EMBL/GenBank/DDBJ whole genome shotgun (WGS) entry which is preliminary data.</text>
</comment>
<evidence type="ECO:0000256" key="1">
    <source>
        <dbReference type="SAM" id="MobiDB-lite"/>
    </source>
</evidence>
<dbReference type="EMBL" id="JAEAOA010002176">
    <property type="protein sequence ID" value="KAK3599686.1"/>
    <property type="molecule type" value="Genomic_DNA"/>
</dbReference>
<reference evidence="2" key="1">
    <citation type="journal article" date="2021" name="Genome Biol. Evol.">
        <title>A High-Quality Reference Genome for a Parasitic Bivalve with Doubly Uniparental Inheritance (Bivalvia: Unionida).</title>
        <authorList>
            <person name="Smith C.H."/>
        </authorList>
    </citation>
    <scope>NUCLEOTIDE SEQUENCE</scope>
    <source>
        <strain evidence="2">CHS0354</strain>
    </source>
</reference>
<feature type="compositionally biased region" description="Basic and acidic residues" evidence="1">
    <location>
        <begin position="14"/>
        <end position="29"/>
    </location>
</feature>
<feature type="compositionally biased region" description="Basic and acidic residues" evidence="1">
    <location>
        <begin position="47"/>
        <end position="65"/>
    </location>
</feature>
<accession>A0AAE0W331</accession>
<gene>
    <name evidence="2" type="ORF">CHS0354_037157</name>
</gene>
<dbReference type="Proteomes" id="UP001195483">
    <property type="component" value="Unassembled WGS sequence"/>
</dbReference>
<evidence type="ECO:0000313" key="2">
    <source>
        <dbReference type="EMBL" id="KAK3599686.1"/>
    </source>
</evidence>
<reference evidence="2" key="2">
    <citation type="journal article" date="2021" name="Genome Biol. Evol.">
        <title>Developing a high-quality reference genome for a parasitic bivalve with doubly uniparental inheritance (Bivalvia: Unionida).</title>
        <authorList>
            <person name="Smith C.H."/>
        </authorList>
    </citation>
    <scope>NUCLEOTIDE SEQUENCE</scope>
    <source>
        <strain evidence="2">CHS0354</strain>
        <tissue evidence="2">Mantle</tissue>
    </source>
</reference>
<dbReference type="AlphaFoldDB" id="A0AAE0W331"/>
<proteinExistence type="predicted"/>
<feature type="compositionally biased region" description="Basic residues" evidence="1">
    <location>
        <begin position="1"/>
        <end position="13"/>
    </location>
</feature>
<reference evidence="2" key="3">
    <citation type="submission" date="2023-05" db="EMBL/GenBank/DDBJ databases">
        <authorList>
            <person name="Smith C.H."/>
        </authorList>
    </citation>
    <scope>NUCLEOTIDE SEQUENCE</scope>
    <source>
        <strain evidence="2">CHS0354</strain>
        <tissue evidence="2">Mantle</tissue>
    </source>
</reference>
<evidence type="ECO:0000313" key="3">
    <source>
        <dbReference type="Proteomes" id="UP001195483"/>
    </source>
</evidence>